<reference evidence="1 2" key="1">
    <citation type="submission" date="2024-08" db="EMBL/GenBank/DDBJ databases">
        <title>Two novel Cytobacillus novel species.</title>
        <authorList>
            <person name="Liu G."/>
        </authorList>
    </citation>
    <scope>NUCLEOTIDE SEQUENCE [LARGE SCALE GENOMIC DNA]</scope>
    <source>
        <strain evidence="1 2">FJAT-54145</strain>
    </source>
</reference>
<sequence>MKSDFKVSVTKKNLPDNFDELKKSLNRASNWRERLDTIDKLGAWKSKEAIELLKYRLKGDSVYRVQEAAYDQLVSWGQDVTMPEKKTGELFKDTNKILLRIKKSLPEDHSFEDFKEKVKKMRMDLYDTYEGNKGKNFNKWLKETWASLDIK</sequence>
<evidence type="ECO:0000313" key="1">
    <source>
        <dbReference type="EMBL" id="MFE8700765.1"/>
    </source>
</evidence>
<protein>
    <submittedName>
        <fullName evidence="1">HEAT repeat domain-containing protein</fullName>
    </submittedName>
</protein>
<dbReference type="EMBL" id="JBIACK010000003">
    <property type="protein sequence ID" value="MFE8700765.1"/>
    <property type="molecule type" value="Genomic_DNA"/>
</dbReference>
<accession>A0ABW6K993</accession>
<proteinExistence type="predicted"/>
<name>A0ABW6K993_9BACI</name>
<dbReference type="Proteomes" id="UP001601059">
    <property type="component" value="Unassembled WGS sequence"/>
</dbReference>
<dbReference type="RefSeq" id="WP_389360542.1">
    <property type="nucleotide sequence ID" value="NZ_JBIACK010000003.1"/>
</dbReference>
<organism evidence="1 2">
    <name type="scientific">Cytobacillus spartinae</name>
    <dbReference type="NCBI Taxonomy" id="3299023"/>
    <lineage>
        <taxon>Bacteria</taxon>
        <taxon>Bacillati</taxon>
        <taxon>Bacillota</taxon>
        <taxon>Bacilli</taxon>
        <taxon>Bacillales</taxon>
        <taxon>Bacillaceae</taxon>
        <taxon>Cytobacillus</taxon>
    </lineage>
</organism>
<keyword evidence="2" id="KW-1185">Reference proteome</keyword>
<evidence type="ECO:0000313" key="2">
    <source>
        <dbReference type="Proteomes" id="UP001601059"/>
    </source>
</evidence>
<gene>
    <name evidence="1" type="ORF">ACFYKX_09075</name>
</gene>
<comment type="caution">
    <text evidence="1">The sequence shown here is derived from an EMBL/GenBank/DDBJ whole genome shotgun (WGS) entry which is preliminary data.</text>
</comment>